<dbReference type="EMBL" id="RCHU02000019">
    <property type="protein sequence ID" value="KAL3565901.1"/>
    <property type="molecule type" value="Genomic_DNA"/>
</dbReference>
<proteinExistence type="predicted"/>
<name>A0ACC4AIC1_POPAL</name>
<comment type="caution">
    <text evidence="1">The sequence shown here is derived from an EMBL/GenBank/DDBJ whole genome shotgun (WGS) entry which is preliminary data.</text>
</comment>
<dbReference type="Proteomes" id="UP000309997">
    <property type="component" value="Unassembled WGS sequence"/>
</dbReference>
<reference evidence="1 2" key="1">
    <citation type="journal article" date="2024" name="Plant Biotechnol. J.">
        <title>Genome and CRISPR/Cas9 system of a widespread forest tree (Populus alba) in the world.</title>
        <authorList>
            <person name="Liu Y.J."/>
            <person name="Jiang P.F."/>
            <person name="Han X.M."/>
            <person name="Li X.Y."/>
            <person name="Wang H.M."/>
            <person name="Wang Y.J."/>
            <person name="Wang X.X."/>
            <person name="Zeng Q.Y."/>
        </authorList>
    </citation>
    <scope>NUCLEOTIDE SEQUENCE [LARGE SCALE GENOMIC DNA]</scope>
    <source>
        <strain evidence="2">cv. PAL-ZL1</strain>
    </source>
</reference>
<evidence type="ECO:0000313" key="1">
    <source>
        <dbReference type="EMBL" id="KAL3565901.1"/>
    </source>
</evidence>
<accession>A0ACC4AIC1</accession>
<organism evidence="1 2">
    <name type="scientific">Populus alba</name>
    <name type="common">White poplar</name>
    <dbReference type="NCBI Taxonomy" id="43335"/>
    <lineage>
        <taxon>Eukaryota</taxon>
        <taxon>Viridiplantae</taxon>
        <taxon>Streptophyta</taxon>
        <taxon>Embryophyta</taxon>
        <taxon>Tracheophyta</taxon>
        <taxon>Spermatophyta</taxon>
        <taxon>Magnoliopsida</taxon>
        <taxon>eudicotyledons</taxon>
        <taxon>Gunneridae</taxon>
        <taxon>Pentapetalae</taxon>
        <taxon>rosids</taxon>
        <taxon>fabids</taxon>
        <taxon>Malpighiales</taxon>
        <taxon>Salicaceae</taxon>
        <taxon>Saliceae</taxon>
        <taxon>Populus</taxon>
    </lineage>
</organism>
<sequence length="84" mass="9218">MNIPSSAIINVDGDQNLYHGSSFELHFLVEASFATQNNGHMTDKLDFPMASCDQHISVPSTTCTAMCFSSRPHGNPMLIFTRAL</sequence>
<keyword evidence="2" id="KW-1185">Reference proteome</keyword>
<gene>
    <name evidence="1" type="ORF">D5086_033947</name>
</gene>
<protein>
    <submittedName>
        <fullName evidence="1">Uncharacterized protein</fullName>
    </submittedName>
</protein>
<evidence type="ECO:0000313" key="2">
    <source>
        <dbReference type="Proteomes" id="UP000309997"/>
    </source>
</evidence>